<reference evidence="10 11" key="1">
    <citation type="submission" date="2012-06" db="EMBL/GenBank/DDBJ databases">
        <title>Complete sequence of Sulfurospirillum barnesii SES-3.</title>
        <authorList>
            <consortium name="US DOE Joint Genome Institute"/>
            <person name="Lucas S."/>
            <person name="Han J."/>
            <person name="Lapidus A."/>
            <person name="Cheng J.-F."/>
            <person name="Goodwin L."/>
            <person name="Pitluck S."/>
            <person name="Peters L."/>
            <person name="Ovchinnikova G."/>
            <person name="Lu M."/>
            <person name="Detter J.C."/>
            <person name="Han C."/>
            <person name="Tapia R."/>
            <person name="Land M."/>
            <person name="Hauser L."/>
            <person name="Kyrpides N."/>
            <person name="Ivanova N."/>
            <person name="Pagani I."/>
            <person name="Stolz J."/>
            <person name="Arkin A."/>
            <person name="Dehal P."/>
            <person name="Oremland R."/>
            <person name="Saltikov C."/>
            <person name="Basu P."/>
            <person name="Hollibaugh J."/>
            <person name="Newman D."/>
            <person name="Stolyar S."/>
            <person name="Hazen T."/>
            <person name="Woyke T."/>
        </authorList>
    </citation>
    <scope>NUCLEOTIDE SEQUENCE [LARGE SCALE GENOMIC DNA]</scope>
    <source>
        <strain evidence="11">ATCC 700032 / DSM 10660 / SES-3</strain>
    </source>
</reference>
<evidence type="ECO:0000256" key="6">
    <source>
        <dbReference type="ARBA" id="ARBA00023004"/>
    </source>
</evidence>
<feature type="transmembrane region" description="Helical" evidence="9">
    <location>
        <begin position="57"/>
        <end position="83"/>
    </location>
</feature>
<dbReference type="GO" id="GO:0006099">
    <property type="term" value="P:tricarboxylic acid cycle"/>
    <property type="evidence" value="ECO:0007669"/>
    <property type="project" value="InterPro"/>
</dbReference>
<keyword evidence="11" id="KW-1185">Reference proteome</keyword>
<dbReference type="SUPFAM" id="SSF81343">
    <property type="entry name" value="Fumarate reductase respiratory complex transmembrane subunits"/>
    <property type="match status" value="1"/>
</dbReference>
<dbReference type="InterPro" id="IPR034804">
    <property type="entry name" value="SQR/QFR_C/D"/>
</dbReference>
<dbReference type="Pfam" id="PF01127">
    <property type="entry name" value="Sdh_cyt"/>
    <property type="match status" value="1"/>
</dbReference>
<dbReference type="GO" id="GO:0008177">
    <property type="term" value="F:succinate dehydrogenase (quinone) activity"/>
    <property type="evidence" value="ECO:0007669"/>
    <property type="project" value="UniProtKB-EC"/>
</dbReference>
<evidence type="ECO:0000256" key="3">
    <source>
        <dbReference type="ARBA" id="ARBA00022692"/>
    </source>
</evidence>
<name>I3XUY3_SULBS</name>
<dbReference type="InterPro" id="IPR000701">
    <property type="entry name" value="SuccDH_FuR_B_TM-su"/>
</dbReference>
<dbReference type="STRING" id="760154.Sulba_0439"/>
<sequence>MNLNSVNTIATHKRNTHAFMGVYQTSQKGLNVNDLLEGFLGTSVEGKKSRVPAKLDYIQSATGLFLGLFMWGHMFFVSTILISKDFMNTITKMFEGSMFFAEPQPWIVSGIVLFVFAVFIVHAMLGMRKLPNTYRQYQAYKTHMGMMKHDDTTMWFTQAFTGFAMFFLGSAHLLMMAVKADEIGPYGSSERMYADVMWPFYLLLLLAVEFHGGIGLYRLCVKWGWFEGENVKESRKKLKKVKWAVTTFFLALGLLTLAAYVKIGYEYSNGHVDKFKPTAQVEVRIDQKVRA</sequence>
<dbReference type="HOGENOM" id="CLU_075821_0_0_7"/>
<dbReference type="KEGG" id="sba:Sulba_0439"/>
<feature type="transmembrane region" description="Helical" evidence="9">
    <location>
        <begin position="241"/>
        <end position="261"/>
    </location>
</feature>
<feature type="binding site" description="axial binding residue" evidence="8">
    <location>
        <position position="172"/>
    </location>
    <ligand>
        <name>heme b</name>
        <dbReference type="ChEBI" id="CHEBI:60344"/>
        <label>bD</label>
    </ligand>
    <ligandPart>
        <name>Fe</name>
        <dbReference type="ChEBI" id="CHEBI:18248"/>
    </ligandPart>
</feature>
<dbReference type="NCBIfam" id="NF010072">
    <property type="entry name" value="PRK13553.1"/>
    <property type="match status" value="1"/>
</dbReference>
<gene>
    <name evidence="10" type="ordered locus">Sulba_0439</name>
</gene>
<keyword evidence="5 9" id="KW-1133">Transmembrane helix</keyword>
<proteinExistence type="predicted"/>
<feature type="transmembrane region" description="Helical" evidence="9">
    <location>
        <begin position="198"/>
        <end position="220"/>
    </location>
</feature>
<feature type="transmembrane region" description="Helical" evidence="9">
    <location>
        <begin position="154"/>
        <end position="178"/>
    </location>
</feature>
<feature type="binding site" description="axial binding residue" evidence="8">
    <location>
        <position position="211"/>
    </location>
    <ligand>
        <name>heme b</name>
        <dbReference type="ChEBI" id="CHEBI:60344"/>
        <label>bD</label>
    </ligand>
    <ligandPart>
        <name>Fe</name>
        <dbReference type="ChEBI" id="CHEBI:18248"/>
    </ligandPart>
</feature>
<evidence type="ECO:0000313" key="10">
    <source>
        <dbReference type="EMBL" id="AFL67757.1"/>
    </source>
</evidence>
<dbReference type="Proteomes" id="UP000006176">
    <property type="component" value="Chromosome"/>
</dbReference>
<feature type="binding site" description="axial binding residue" evidence="8">
    <location>
        <position position="73"/>
    </location>
    <ligand>
        <name>heme b</name>
        <dbReference type="ChEBI" id="CHEBI:60344"/>
        <label>bD</label>
    </ligand>
    <ligandPart>
        <name>Fe</name>
        <dbReference type="ChEBI" id="CHEBI:18248"/>
    </ligandPart>
</feature>
<dbReference type="eggNOG" id="ENOG502ZBTX">
    <property type="taxonomic scope" value="Bacteria"/>
</dbReference>
<comment type="subcellular location">
    <subcellularLocation>
        <location evidence="1">Membrane</location>
    </subcellularLocation>
</comment>
<dbReference type="InterPro" id="IPR004224">
    <property type="entry name" value="Fum_red_B_TM"/>
</dbReference>
<evidence type="ECO:0000256" key="9">
    <source>
        <dbReference type="SAM" id="Phobius"/>
    </source>
</evidence>
<feature type="transmembrane region" description="Helical" evidence="9">
    <location>
        <begin position="103"/>
        <end position="125"/>
    </location>
</feature>
<dbReference type="GO" id="GO:0016020">
    <property type="term" value="C:membrane"/>
    <property type="evidence" value="ECO:0007669"/>
    <property type="project" value="UniProtKB-SubCell"/>
</dbReference>
<keyword evidence="6 8" id="KW-0408">Iron</keyword>
<dbReference type="Gene3D" id="1.20.1300.10">
    <property type="entry name" value="Fumarate reductase/succinate dehydrogenase, transmembrane subunit"/>
    <property type="match status" value="1"/>
</dbReference>
<dbReference type="GO" id="GO:0046872">
    <property type="term" value="F:metal ion binding"/>
    <property type="evidence" value="ECO:0007669"/>
    <property type="project" value="UniProtKB-KW"/>
</dbReference>
<keyword evidence="10" id="KW-0560">Oxidoreductase</keyword>
<evidence type="ECO:0000256" key="4">
    <source>
        <dbReference type="ARBA" id="ARBA00022723"/>
    </source>
</evidence>
<feature type="binding site" description="axial binding residue" evidence="8">
    <location>
        <position position="122"/>
    </location>
    <ligand>
        <name>heme b</name>
        <dbReference type="ChEBI" id="CHEBI:60344"/>
        <label>bD</label>
    </ligand>
    <ligandPart>
        <name>Fe</name>
        <dbReference type="ChEBI" id="CHEBI:18248"/>
    </ligandPart>
</feature>
<evidence type="ECO:0000256" key="1">
    <source>
        <dbReference type="ARBA" id="ARBA00004370"/>
    </source>
</evidence>
<evidence type="ECO:0000256" key="8">
    <source>
        <dbReference type="PIRSR" id="PIRSR000177-1"/>
    </source>
</evidence>
<organism evidence="10 11">
    <name type="scientific">Sulfurospirillum barnesii (strain ATCC 700032 / DSM 10660 / SES-3)</name>
    <dbReference type="NCBI Taxonomy" id="760154"/>
    <lineage>
        <taxon>Bacteria</taxon>
        <taxon>Pseudomonadati</taxon>
        <taxon>Campylobacterota</taxon>
        <taxon>Epsilonproteobacteria</taxon>
        <taxon>Campylobacterales</taxon>
        <taxon>Sulfurospirillaceae</taxon>
        <taxon>Sulfurospirillum</taxon>
    </lineage>
</organism>
<dbReference type="AlphaFoldDB" id="I3XUY3"/>
<keyword evidence="2 8" id="KW-0349">Heme</keyword>
<dbReference type="PIRSF" id="PIRSF000177">
    <property type="entry name" value="Fumar_rd_cyt_b"/>
    <property type="match status" value="1"/>
</dbReference>
<dbReference type="PATRIC" id="fig|760154.4.peg.437"/>
<evidence type="ECO:0000313" key="11">
    <source>
        <dbReference type="Proteomes" id="UP000006176"/>
    </source>
</evidence>
<dbReference type="CDD" id="cd00581">
    <property type="entry name" value="QFR_TypeB_TM"/>
    <property type="match status" value="1"/>
</dbReference>
<dbReference type="EMBL" id="CP003333">
    <property type="protein sequence ID" value="AFL67757.1"/>
    <property type="molecule type" value="Genomic_DNA"/>
</dbReference>
<evidence type="ECO:0000256" key="7">
    <source>
        <dbReference type="ARBA" id="ARBA00023136"/>
    </source>
</evidence>
<protein>
    <submittedName>
        <fullName evidence="10">Succinate dehydrogenase/fumarate reductase, cytochrome b subunit</fullName>
        <ecNumber evidence="10">1.3.5.1</ecNumber>
    </submittedName>
</protein>
<keyword evidence="3 9" id="KW-0812">Transmembrane</keyword>
<evidence type="ECO:0000256" key="2">
    <source>
        <dbReference type="ARBA" id="ARBA00022617"/>
    </source>
</evidence>
<keyword evidence="7 9" id="KW-0472">Membrane</keyword>
<keyword evidence="4 8" id="KW-0479">Metal-binding</keyword>
<evidence type="ECO:0000256" key="5">
    <source>
        <dbReference type="ARBA" id="ARBA00022989"/>
    </source>
</evidence>
<accession>I3XUY3</accession>
<dbReference type="EC" id="1.3.5.1" evidence="10"/>